<dbReference type="OrthoDB" id="1522602at2"/>
<dbReference type="EMBL" id="VZAD01000076">
    <property type="protein sequence ID" value="MQP12359.1"/>
    <property type="molecule type" value="Genomic_DNA"/>
</dbReference>
<dbReference type="Proteomes" id="UP000384372">
    <property type="component" value="Unassembled WGS sequence"/>
</dbReference>
<accession>A0A6A7WD09</accession>
<keyword evidence="3" id="KW-1185">Reference proteome</keyword>
<dbReference type="InterPro" id="IPR031345">
    <property type="entry name" value="T9SS_Plug_N"/>
</dbReference>
<organism evidence="2 3">
    <name type="scientific">Segatella copri</name>
    <dbReference type="NCBI Taxonomy" id="165179"/>
    <lineage>
        <taxon>Bacteria</taxon>
        <taxon>Pseudomonadati</taxon>
        <taxon>Bacteroidota</taxon>
        <taxon>Bacteroidia</taxon>
        <taxon>Bacteroidales</taxon>
        <taxon>Prevotellaceae</taxon>
        <taxon>Segatella</taxon>
    </lineage>
</organism>
<dbReference type="AlphaFoldDB" id="A0A6A7WD09"/>
<proteinExistence type="predicted"/>
<reference evidence="2 3" key="1">
    <citation type="submission" date="2019-09" db="EMBL/GenBank/DDBJ databases">
        <title>Distinct polysaccharide growth profiles of human intestinal Prevotella copri isolates.</title>
        <authorList>
            <person name="Fehlner-Peach H."/>
            <person name="Magnabosco C."/>
            <person name="Raghavan V."/>
            <person name="Scher J.U."/>
            <person name="Tett A."/>
            <person name="Cox L.M."/>
            <person name="Gottsegen C."/>
            <person name="Watters A."/>
            <person name="Wiltshire- Gordon J.D."/>
            <person name="Segata N."/>
            <person name="Bonneau R."/>
            <person name="Littman D.R."/>
        </authorList>
    </citation>
    <scope>NUCLEOTIDE SEQUENCE [LARGE SCALE GENOMIC DNA]</scope>
    <source>
        <strain evidence="3">iAQ1173</strain>
    </source>
</reference>
<protein>
    <submittedName>
        <fullName evidence="2">DUF5103 domain-containing protein</fullName>
    </submittedName>
</protein>
<comment type="caution">
    <text evidence="2">The sequence shown here is derived from an EMBL/GenBank/DDBJ whole genome shotgun (WGS) entry which is preliminary data.</text>
</comment>
<evidence type="ECO:0000313" key="2">
    <source>
        <dbReference type="EMBL" id="MQP12359.1"/>
    </source>
</evidence>
<name>A0A6A7WD09_9BACT</name>
<dbReference type="Pfam" id="PF17116">
    <property type="entry name" value="T9SS_plug_1st"/>
    <property type="match status" value="1"/>
</dbReference>
<feature type="domain" description="Type 9 secretion system plug protein N-terminal" evidence="1">
    <location>
        <begin position="38"/>
        <end position="162"/>
    </location>
</feature>
<sequence length="422" mass="48673">MKHKNLFSLLCRMVWLWVAGVIALPVEAQRHVIYNQRIASLQVVAGQRWQEMPVAQLGEPVHIDFDDMTHDYERYSYKIEHCEADWSESREIFTSDFLQGFNGELTIDNYEQSLNTNHLYTHYSLTIPNEHCRLTMSGNYKLSVFADDDDSHPVFTACFMLVDPQMKVSMSVTGNTDIDIYHSHQQVAMAIDYGEVRVTDPARQLKTIVLQNGRWDNAVTAPRAEYVNTEGQSWKHCRQLIFDGGNEYHKFEMLDLSHTTMGLDSIFWDGSEAHAYVMADLPRPNYVYDESANGAFYIRNSDNIDNTFTSDYAWVHFLLQAPRQQGDVYLNGAWTQDSFLPPYRMEYNEAAKAYEGAVLLKQGYYSYRYVVVNADGTTKPVTTEGSFYQTRNKYQVLVYYKGVGDRTDRLLGYGEVMVKVES</sequence>
<evidence type="ECO:0000313" key="3">
    <source>
        <dbReference type="Proteomes" id="UP000384372"/>
    </source>
</evidence>
<evidence type="ECO:0000259" key="1">
    <source>
        <dbReference type="Pfam" id="PF17116"/>
    </source>
</evidence>
<gene>
    <name evidence="2" type="ORF">F7D20_10435</name>
</gene>